<keyword evidence="1" id="KW-0472">Membrane</keyword>
<sequence length="106" mass="11540">MTCPISSMCVKININGQITRSCDGGICALFNIGNKDCKNSDNCNFNMTSAFKENSNAISNLIHPQRLDTQCNICCCNSDGCNFAIGTKAFMTLIVSSLSFLFLVKH</sequence>
<proteinExistence type="predicted"/>
<reference evidence="3" key="1">
    <citation type="submission" date="2022-11" db="UniProtKB">
        <authorList>
            <consortium name="WormBaseParasite"/>
        </authorList>
    </citation>
    <scope>IDENTIFICATION</scope>
</reference>
<organism evidence="2 3">
    <name type="scientific">Acrobeloides nanus</name>
    <dbReference type="NCBI Taxonomy" id="290746"/>
    <lineage>
        <taxon>Eukaryota</taxon>
        <taxon>Metazoa</taxon>
        <taxon>Ecdysozoa</taxon>
        <taxon>Nematoda</taxon>
        <taxon>Chromadorea</taxon>
        <taxon>Rhabditida</taxon>
        <taxon>Tylenchina</taxon>
        <taxon>Cephalobomorpha</taxon>
        <taxon>Cephaloboidea</taxon>
        <taxon>Cephalobidae</taxon>
        <taxon>Acrobeloides</taxon>
    </lineage>
</organism>
<keyword evidence="1" id="KW-0812">Transmembrane</keyword>
<accession>A0A914ECD3</accession>
<dbReference type="WBParaSite" id="ACRNAN_scaffold7213.g29789.t1">
    <property type="protein sequence ID" value="ACRNAN_scaffold7213.g29789.t1"/>
    <property type="gene ID" value="ACRNAN_scaffold7213.g29789"/>
</dbReference>
<dbReference type="AlphaFoldDB" id="A0A914ECD3"/>
<feature type="transmembrane region" description="Helical" evidence="1">
    <location>
        <begin position="83"/>
        <end position="104"/>
    </location>
</feature>
<evidence type="ECO:0000256" key="1">
    <source>
        <dbReference type="SAM" id="Phobius"/>
    </source>
</evidence>
<protein>
    <submittedName>
        <fullName evidence="3">Uncharacterized protein</fullName>
    </submittedName>
</protein>
<keyword evidence="2" id="KW-1185">Reference proteome</keyword>
<name>A0A914ECD3_9BILA</name>
<evidence type="ECO:0000313" key="2">
    <source>
        <dbReference type="Proteomes" id="UP000887540"/>
    </source>
</evidence>
<keyword evidence="1" id="KW-1133">Transmembrane helix</keyword>
<evidence type="ECO:0000313" key="3">
    <source>
        <dbReference type="WBParaSite" id="ACRNAN_scaffold7213.g29789.t1"/>
    </source>
</evidence>
<dbReference type="Proteomes" id="UP000887540">
    <property type="component" value="Unplaced"/>
</dbReference>